<dbReference type="Proteomes" id="UP000292082">
    <property type="component" value="Unassembled WGS sequence"/>
</dbReference>
<evidence type="ECO:0000256" key="1">
    <source>
        <dbReference type="SAM" id="MobiDB-lite"/>
    </source>
</evidence>
<evidence type="ECO:0000313" key="2">
    <source>
        <dbReference type="EMBL" id="TBU54185.1"/>
    </source>
</evidence>
<dbReference type="EMBL" id="ML145195">
    <property type="protein sequence ID" value="TBU54185.1"/>
    <property type="molecule type" value="Genomic_DNA"/>
</dbReference>
<reference evidence="2 3" key="1">
    <citation type="submission" date="2019-01" db="EMBL/GenBank/DDBJ databases">
        <title>Draft genome sequences of three monokaryotic isolates of the white-rot basidiomycete fungus Dichomitus squalens.</title>
        <authorList>
            <consortium name="DOE Joint Genome Institute"/>
            <person name="Lopez S.C."/>
            <person name="Andreopoulos B."/>
            <person name="Pangilinan J."/>
            <person name="Lipzen A."/>
            <person name="Riley R."/>
            <person name="Ahrendt S."/>
            <person name="Ng V."/>
            <person name="Barry K."/>
            <person name="Daum C."/>
            <person name="Grigoriev I.V."/>
            <person name="Hilden K.S."/>
            <person name="Makela M.R."/>
            <person name="de Vries R.P."/>
        </authorList>
    </citation>
    <scope>NUCLEOTIDE SEQUENCE [LARGE SCALE GENOMIC DNA]</scope>
    <source>
        <strain evidence="2 3">CBS 464.89</strain>
    </source>
</reference>
<gene>
    <name evidence="2" type="ORF">BD310DRAFT_828548</name>
</gene>
<organism evidence="2 3">
    <name type="scientific">Dichomitus squalens</name>
    <dbReference type="NCBI Taxonomy" id="114155"/>
    <lineage>
        <taxon>Eukaryota</taxon>
        <taxon>Fungi</taxon>
        <taxon>Dikarya</taxon>
        <taxon>Basidiomycota</taxon>
        <taxon>Agaricomycotina</taxon>
        <taxon>Agaricomycetes</taxon>
        <taxon>Polyporales</taxon>
        <taxon>Polyporaceae</taxon>
        <taxon>Dichomitus</taxon>
    </lineage>
</organism>
<feature type="region of interest" description="Disordered" evidence="1">
    <location>
        <begin position="48"/>
        <end position="71"/>
    </location>
</feature>
<feature type="non-terminal residue" evidence="2">
    <location>
        <position position="1"/>
    </location>
</feature>
<protein>
    <submittedName>
        <fullName evidence="2">Uncharacterized protein</fullName>
    </submittedName>
</protein>
<keyword evidence="3" id="KW-1185">Reference proteome</keyword>
<evidence type="ECO:0000313" key="3">
    <source>
        <dbReference type="Proteomes" id="UP000292082"/>
    </source>
</evidence>
<proteinExistence type="predicted"/>
<accession>A0A4Q9PJD1</accession>
<sequence>ILLAAPTRTSPPASIRHSTPAAYYQQYRLYRPGVSSPLSPGWHARLGTGISRSTRGASTGQAARSCSDRSI</sequence>
<name>A0A4Q9PJD1_9APHY</name>
<dbReference type="AlphaFoldDB" id="A0A4Q9PJD1"/>
<feature type="compositionally biased region" description="Polar residues" evidence="1">
    <location>
        <begin position="50"/>
        <end position="65"/>
    </location>
</feature>